<proteinExistence type="predicted"/>
<keyword evidence="1" id="KW-0812">Transmembrane</keyword>
<dbReference type="Proteomes" id="UP000521872">
    <property type="component" value="Unassembled WGS sequence"/>
</dbReference>
<gene>
    <name evidence="3" type="ORF">D9613_011389</name>
</gene>
<accession>A0A8H4QR97</accession>
<feature type="domain" description="NAD-dependent epimerase/dehydratase" evidence="2">
    <location>
        <begin position="16"/>
        <end position="91"/>
    </location>
</feature>
<dbReference type="InterPro" id="IPR051783">
    <property type="entry name" value="NAD(P)-dependent_oxidoreduct"/>
</dbReference>
<reference evidence="3 4" key="1">
    <citation type="submission" date="2019-12" db="EMBL/GenBank/DDBJ databases">
        <authorList>
            <person name="Floudas D."/>
            <person name="Bentzer J."/>
            <person name="Ahren D."/>
            <person name="Johansson T."/>
            <person name="Persson P."/>
            <person name="Tunlid A."/>
        </authorList>
    </citation>
    <scope>NUCLEOTIDE SEQUENCE [LARGE SCALE GENOMIC DNA]</scope>
    <source>
        <strain evidence="3 4">CBS 102.39</strain>
    </source>
</reference>
<dbReference type="InterPro" id="IPR001509">
    <property type="entry name" value="Epimerase_deHydtase"/>
</dbReference>
<organism evidence="3 4">
    <name type="scientific">Agrocybe pediades</name>
    <dbReference type="NCBI Taxonomy" id="84607"/>
    <lineage>
        <taxon>Eukaryota</taxon>
        <taxon>Fungi</taxon>
        <taxon>Dikarya</taxon>
        <taxon>Basidiomycota</taxon>
        <taxon>Agaricomycotina</taxon>
        <taxon>Agaricomycetes</taxon>
        <taxon>Agaricomycetidae</taxon>
        <taxon>Agaricales</taxon>
        <taxon>Agaricineae</taxon>
        <taxon>Strophariaceae</taxon>
        <taxon>Agrocybe</taxon>
    </lineage>
</organism>
<evidence type="ECO:0000313" key="3">
    <source>
        <dbReference type="EMBL" id="KAF4615950.1"/>
    </source>
</evidence>
<dbReference type="GO" id="GO:0004029">
    <property type="term" value="F:aldehyde dehydrogenase (NAD+) activity"/>
    <property type="evidence" value="ECO:0007669"/>
    <property type="project" value="TreeGrafter"/>
</dbReference>
<dbReference type="Gene3D" id="3.40.50.720">
    <property type="entry name" value="NAD(P)-binding Rossmann-like Domain"/>
    <property type="match status" value="1"/>
</dbReference>
<dbReference type="PANTHER" id="PTHR48079">
    <property type="entry name" value="PROTEIN YEEZ"/>
    <property type="match status" value="1"/>
</dbReference>
<feature type="transmembrane region" description="Helical" evidence="1">
    <location>
        <begin position="12"/>
        <end position="31"/>
    </location>
</feature>
<evidence type="ECO:0000256" key="1">
    <source>
        <dbReference type="SAM" id="Phobius"/>
    </source>
</evidence>
<keyword evidence="4" id="KW-1185">Reference proteome</keyword>
<dbReference type="EMBL" id="JAACJL010000032">
    <property type="protein sequence ID" value="KAF4615950.1"/>
    <property type="molecule type" value="Genomic_DNA"/>
</dbReference>
<dbReference type="Pfam" id="PF01370">
    <property type="entry name" value="Epimerase"/>
    <property type="match status" value="1"/>
</dbReference>
<name>A0A8H4QR97_9AGAR</name>
<dbReference type="SUPFAM" id="SSF51735">
    <property type="entry name" value="NAD(P)-binding Rossmann-fold domains"/>
    <property type="match status" value="1"/>
</dbReference>
<dbReference type="InterPro" id="IPR036291">
    <property type="entry name" value="NAD(P)-bd_dom_sf"/>
</dbReference>
<keyword evidence="1" id="KW-0472">Membrane</keyword>
<comment type="caution">
    <text evidence="3">The sequence shown here is derived from an EMBL/GenBank/DDBJ whole genome shotgun (WGS) entry which is preliminary data.</text>
</comment>
<sequence length="356" mass="38609">MSSEAGAKSKRNVFFLGATGFLGSQFLVLLARSDLAPTTHIVALVRNVTPDKEKRLKEVYQDLSIIEGDLDSHDIVKEQASNARYVINCASSDNDACVRNILIGLEERQRRDPAHPPLYIHVSGLAIANDNARGEKVEESTIPVYTDIGFSLGQLPPGGPHLNCDTLISVAGSRKDGPLRTIIAYPGWIYGVSEGYRKTTAALRVFIGACKSLQQMGTWGPGHNSFSSIHVKDAANALLMIFKRAVAGNVDVGTGGHYFLASDEPTVPFREIMGVIGDVLYKQKVFANGGSRPLPASVTDAYGELGWVLLGGNHRVKASRMKRLGWTPSESRKISLLESLPTEVQIALREDKTLLA</sequence>
<dbReference type="PANTHER" id="PTHR48079:SF6">
    <property type="entry name" value="NAD(P)-BINDING DOMAIN-CONTAINING PROTEIN-RELATED"/>
    <property type="match status" value="1"/>
</dbReference>
<dbReference type="AlphaFoldDB" id="A0A8H4QR97"/>
<keyword evidence="1" id="KW-1133">Transmembrane helix</keyword>
<protein>
    <recommendedName>
        <fullName evidence="2">NAD-dependent epimerase/dehydratase domain-containing protein</fullName>
    </recommendedName>
</protein>
<evidence type="ECO:0000313" key="4">
    <source>
        <dbReference type="Proteomes" id="UP000521872"/>
    </source>
</evidence>
<dbReference type="GO" id="GO:0005737">
    <property type="term" value="C:cytoplasm"/>
    <property type="evidence" value="ECO:0007669"/>
    <property type="project" value="TreeGrafter"/>
</dbReference>
<evidence type="ECO:0000259" key="2">
    <source>
        <dbReference type="Pfam" id="PF01370"/>
    </source>
</evidence>